<keyword evidence="3 4" id="KW-0326">Glycosidase</keyword>
<dbReference type="SUPFAM" id="SSF51445">
    <property type="entry name" value="(Trans)glycosidases"/>
    <property type="match status" value="1"/>
</dbReference>
<accession>A0ABQ1L923</accession>
<dbReference type="InterPro" id="IPR003309">
    <property type="entry name" value="SCAN_dom"/>
</dbReference>
<dbReference type="PANTHER" id="PTHR43053:SF4">
    <property type="entry name" value="MYOGENESIS-REGULATING GLYCOSIDASE"/>
    <property type="match status" value="1"/>
</dbReference>
<dbReference type="PROSITE" id="PS50804">
    <property type="entry name" value="SCAN_BOX"/>
    <property type="match status" value="1"/>
</dbReference>
<dbReference type="Pfam" id="PF01055">
    <property type="entry name" value="Glyco_hydro_31_2nd"/>
    <property type="match status" value="1"/>
</dbReference>
<evidence type="ECO:0000313" key="6">
    <source>
        <dbReference type="EMBL" id="GGC21294.1"/>
    </source>
</evidence>
<organism evidence="6 7">
    <name type="scientific">Parapedobacter defluvii</name>
    <dbReference type="NCBI Taxonomy" id="2045106"/>
    <lineage>
        <taxon>Bacteria</taxon>
        <taxon>Pseudomonadati</taxon>
        <taxon>Bacteroidota</taxon>
        <taxon>Sphingobacteriia</taxon>
        <taxon>Sphingobacteriales</taxon>
        <taxon>Sphingobacteriaceae</taxon>
        <taxon>Parapedobacter</taxon>
    </lineage>
</organism>
<dbReference type="InterPro" id="IPR000322">
    <property type="entry name" value="Glyco_hydro_31_TIM"/>
</dbReference>
<dbReference type="Gene3D" id="3.20.20.80">
    <property type="entry name" value="Glycosidases"/>
    <property type="match status" value="1"/>
</dbReference>
<comment type="similarity">
    <text evidence="1 4">Belongs to the glycosyl hydrolase 31 family.</text>
</comment>
<dbReference type="InterPro" id="IPR017853">
    <property type="entry name" value="GH"/>
</dbReference>
<dbReference type="Gene3D" id="2.60.40.1180">
    <property type="entry name" value="Golgi alpha-mannosidase II"/>
    <property type="match status" value="1"/>
</dbReference>
<evidence type="ECO:0000256" key="4">
    <source>
        <dbReference type="RuleBase" id="RU361185"/>
    </source>
</evidence>
<dbReference type="InterPro" id="IPR048395">
    <property type="entry name" value="Glyco_hydro_31_C"/>
</dbReference>
<evidence type="ECO:0000256" key="1">
    <source>
        <dbReference type="ARBA" id="ARBA00007806"/>
    </source>
</evidence>
<keyword evidence="7" id="KW-1185">Reference proteome</keyword>
<dbReference type="InterPro" id="IPR050985">
    <property type="entry name" value="Alpha-glycosidase_related"/>
</dbReference>
<gene>
    <name evidence="6" type="ORF">GCM10011386_11560</name>
</gene>
<reference evidence="7" key="1">
    <citation type="journal article" date="2019" name="Int. J. Syst. Evol. Microbiol.">
        <title>The Global Catalogue of Microorganisms (GCM) 10K type strain sequencing project: providing services to taxonomists for standard genome sequencing and annotation.</title>
        <authorList>
            <consortium name="The Broad Institute Genomics Platform"/>
            <consortium name="The Broad Institute Genome Sequencing Center for Infectious Disease"/>
            <person name="Wu L."/>
            <person name="Ma J."/>
        </authorList>
    </citation>
    <scope>NUCLEOTIDE SEQUENCE [LARGE SCALE GENOMIC DNA]</scope>
    <source>
        <strain evidence="7">CGMCC 1.15342</strain>
    </source>
</reference>
<dbReference type="PANTHER" id="PTHR43053">
    <property type="entry name" value="GLYCOSIDASE FAMILY 31"/>
    <property type="match status" value="1"/>
</dbReference>
<feature type="domain" description="SCAN box" evidence="5">
    <location>
        <begin position="191"/>
        <end position="256"/>
    </location>
</feature>
<proteinExistence type="inferred from homology"/>
<protein>
    <submittedName>
        <fullName evidence="6">Glycoside hydrolase</fullName>
    </submittedName>
</protein>
<dbReference type="InterPro" id="IPR013780">
    <property type="entry name" value="Glyco_hydro_b"/>
</dbReference>
<dbReference type="Pfam" id="PF21365">
    <property type="entry name" value="Glyco_hydro_31_3rd"/>
    <property type="match status" value="1"/>
</dbReference>
<dbReference type="EMBL" id="BMIK01000002">
    <property type="protein sequence ID" value="GGC21294.1"/>
    <property type="molecule type" value="Genomic_DNA"/>
</dbReference>
<evidence type="ECO:0000313" key="7">
    <source>
        <dbReference type="Proteomes" id="UP000597338"/>
    </source>
</evidence>
<comment type="caution">
    <text evidence="6">The sequence shown here is derived from an EMBL/GenBank/DDBJ whole genome shotgun (WGS) entry which is preliminary data.</text>
</comment>
<dbReference type="CDD" id="cd06592">
    <property type="entry name" value="GH31_NET37"/>
    <property type="match status" value="1"/>
</dbReference>
<evidence type="ECO:0000256" key="3">
    <source>
        <dbReference type="ARBA" id="ARBA00023295"/>
    </source>
</evidence>
<sequence length="541" mass="61577">MELMNRMSTLVIKSTLATLLLLGISLDLAAQQVTIPVSKGEKWFGGVVNEAHLMPFKEGYDFDLYANTGTNQASPLLVSTRGKFVWSEEPFRFTVGNDQLIISTGGASVVIDSSGTNLREAYLNASKRFFAPKGELPDTLLFTSPQYNTWIELVYNQNQKDIIAYAKAIVSHGFSPGVLMIDDNWADYYGRFDFRKDRFGDAAGMVDTLHRMGFKVMLWVSPFISPDTEVFRELKEKKFLLYDGSSKKPWVEADRPAIVSWWNGYSAVMDFTNPEARNWFHNQLEYMRKTYHLDGFKFDAGDAEFYATDAISFREASPNEHSRLWGELGKYYPLNEYRAMWKMGGEPLVQRLRDKQHSWDDLRKLIPHITTAGLLGYQFTCPDMIGGGEYGSFIGRDKLDERLVVRSAACSALMPMMQFSAAPWRVLSESNLAAVKKLTALRARYVPYIMEFARLSAITGEPIVRSMVYEFPDQNFEEVQDQFMLGKKYMVAPVVTVDNTRKIKLPSGVWKSDEGEIFEGPKVIVAHDVPLDRLPVFELME</sequence>
<evidence type="ECO:0000259" key="5">
    <source>
        <dbReference type="PROSITE" id="PS50804"/>
    </source>
</evidence>
<dbReference type="GO" id="GO:0016787">
    <property type="term" value="F:hydrolase activity"/>
    <property type="evidence" value="ECO:0007669"/>
    <property type="project" value="UniProtKB-KW"/>
</dbReference>
<dbReference type="Proteomes" id="UP000597338">
    <property type="component" value="Unassembled WGS sequence"/>
</dbReference>
<name>A0ABQ1L923_9SPHI</name>
<keyword evidence="2 4" id="KW-0378">Hydrolase</keyword>
<dbReference type="SUPFAM" id="SSF51011">
    <property type="entry name" value="Glycosyl hydrolase domain"/>
    <property type="match status" value="1"/>
</dbReference>
<evidence type="ECO:0000256" key="2">
    <source>
        <dbReference type="ARBA" id="ARBA00022801"/>
    </source>
</evidence>